<comment type="pathway">
    <text evidence="1 11">Lipid metabolism; fatty acid biosynthesis.</text>
</comment>
<dbReference type="CDD" id="cd00830">
    <property type="entry name" value="KAS_III"/>
    <property type="match status" value="1"/>
</dbReference>
<comment type="subunit">
    <text evidence="11">Homodimer.</text>
</comment>
<evidence type="ECO:0000256" key="5">
    <source>
        <dbReference type="ARBA" id="ARBA00022679"/>
    </source>
</evidence>
<evidence type="ECO:0000256" key="8">
    <source>
        <dbReference type="ARBA" id="ARBA00023160"/>
    </source>
</evidence>
<comment type="domain">
    <text evidence="11">The last Arg residue of the ACP-binding site is essential for the weak association between ACP/AcpP and FabH.</text>
</comment>
<evidence type="ECO:0000256" key="4">
    <source>
        <dbReference type="ARBA" id="ARBA00022516"/>
    </source>
</evidence>
<dbReference type="Gene3D" id="3.40.47.10">
    <property type="match status" value="1"/>
</dbReference>
<dbReference type="PANTHER" id="PTHR43091">
    <property type="entry name" value="3-OXOACYL-[ACYL-CARRIER-PROTEIN] SYNTHASE"/>
    <property type="match status" value="1"/>
</dbReference>
<gene>
    <name evidence="11 14" type="primary">fabH</name>
</gene>
<dbReference type="PANTHER" id="PTHR43091:SF1">
    <property type="entry name" value="BETA-KETOACYL-[ACYL-CARRIER-PROTEIN] SYNTHASE III, CHLOROPLASTIC"/>
    <property type="match status" value="1"/>
</dbReference>
<evidence type="ECO:0000256" key="9">
    <source>
        <dbReference type="ARBA" id="ARBA00052419"/>
    </source>
</evidence>
<evidence type="ECO:0000256" key="10">
    <source>
        <dbReference type="ARBA" id="ARBA00057449"/>
    </source>
</evidence>
<keyword evidence="4 11" id="KW-0444">Lipid biosynthesis</keyword>
<keyword evidence="8 11" id="KW-0275">Fatty acid biosynthesis</keyword>
<comment type="function">
    <text evidence="10">Catalyzes the condensation reaction of fatty acid synthesis by the addition to an acyl acceptor of two carbons from malonyl-ACP. KAS III catalyzes the first condensation reaction which initiates fatty acid synthesis and may therefore play a role in governing the total rate of fatty acid production. Possesses both acetoacetyl-ACP synthase and acetyl transacylase activities.</text>
</comment>
<accession>A0A1Z1XAU6</accession>
<evidence type="ECO:0000256" key="6">
    <source>
        <dbReference type="ARBA" id="ARBA00022832"/>
    </source>
</evidence>
<evidence type="ECO:0000256" key="2">
    <source>
        <dbReference type="ARBA" id="ARBA00008642"/>
    </source>
</evidence>
<geneLocation type="chloroplast" evidence="14"/>
<dbReference type="GO" id="GO:0004315">
    <property type="term" value="F:3-oxoacyl-[acyl-carrier-protein] synthase activity"/>
    <property type="evidence" value="ECO:0007669"/>
    <property type="project" value="InterPro"/>
</dbReference>
<comment type="similarity">
    <text evidence="2 11">Belongs to the thiolase-like superfamily. FabH family.</text>
</comment>
<dbReference type="GO" id="GO:0006633">
    <property type="term" value="P:fatty acid biosynthetic process"/>
    <property type="evidence" value="ECO:0007669"/>
    <property type="project" value="UniProtKB-UniRule"/>
</dbReference>
<dbReference type="GO" id="GO:0009507">
    <property type="term" value="C:chloroplast"/>
    <property type="evidence" value="ECO:0007669"/>
    <property type="project" value="UniProtKB-SubCell"/>
</dbReference>
<dbReference type="InterPro" id="IPR016039">
    <property type="entry name" value="Thiolase-like"/>
</dbReference>
<dbReference type="InterPro" id="IPR013751">
    <property type="entry name" value="ACP_syn_III_N"/>
</dbReference>
<feature type="domain" description="Beta-ketoacyl-[acyl-carrier-protein] synthase III N-terminal" evidence="13">
    <location>
        <begin position="107"/>
        <end position="184"/>
    </location>
</feature>
<keyword evidence="6 11" id="KW-0276">Fatty acid metabolism</keyword>
<feature type="region of interest" description="ACP-binding" evidence="11">
    <location>
        <begin position="254"/>
        <end position="258"/>
    </location>
</feature>
<dbReference type="AlphaFoldDB" id="A0A1Z1XAU6"/>
<feature type="active site" evidence="11">
    <location>
        <position position="113"/>
    </location>
</feature>
<dbReference type="InterPro" id="IPR004655">
    <property type="entry name" value="FabH"/>
</dbReference>
<evidence type="ECO:0000256" key="11">
    <source>
        <dbReference type="HAMAP-Rule" id="MF_01815"/>
    </source>
</evidence>
<dbReference type="EMBL" id="KY083067">
    <property type="protein sequence ID" value="ARX95983.1"/>
    <property type="molecule type" value="Genomic_DNA"/>
</dbReference>
<evidence type="ECO:0000259" key="13">
    <source>
        <dbReference type="Pfam" id="PF08545"/>
    </source>
</evidence>
<dbReference type="UniPathway" id="UPA00094"/>
<keyword evidence="14" id="KW-0934">Plastid</keyword>
<sequence length="331" mass="36624">MAIKKVKPILCSYLPNNIISNEIISQMVDTSDEWIKSRTGIEERRICKDDYSLVDLGSNAALEAIKKGNIDPAEIDLIILATSTPDDLFGSAAKIQYRIKAFNAAAFDITAACSGFIIGIITASQFINTGIYKTVLVIGADVMSKFVDWQDRSTCILFGDGAGAAILKSTIKQHILGFQIKTNGELNSELTLSSKDLLQQNIAIQVFNRQYNFIQMNGKEIYKFAISKVPEAILNCLNTYQIQIEDIDWLLLHQANIRILKAIGEQLSIPQNKILNNLYKYGNTSAASIPIALDEAILENKIQDNDLIIMAGFGAGLTWGTVIIKWKDKLN</sequence>
<comment type="subcellular location">
    <subcellularLocation>
        <location evidence="11">Plastid</location>
        <location evidence="11">Chloroplast</location>
    </subcellularLocation>
</comment>
<reference evidence="14" key="1">
    <citation type="submission" date="2016-11" db="EMBL/GenBank/DDBJ databases">
        <title>Chloroplast genome of compsopogon caeruleus.</title>
        <authorList>
            <person name="Nan F."/>
        </authorList>
    </citation>
    <scope>NUCLEOTIDE SEQUENCE</scope>
</reference>
<evidence type="ECO:0000256" key="3">
    <source>
        <dbReference type="ARBA" id="ARBA00012333"/>
    </source>
</evidence>
<dbReference type="NCBIfam" id="TIGR00747">
    <property type="entry name" value="fabH"/>
    <property type="match status" value="1"/>
</dbReference>
<dbReference type="GO" id="GO:0033818">
    <property type="term" value="F:beta-ketoacyl-acyl-carrier-protein synthase III activity"/>
    <property type="evidence" value="ECO:0007669"/>
    <property type="project" value="UniProtKB-UniRule"/>
</dbReference>
<evidence type="ECO:0000256" key="1">
    <source>
        <dbReference type="ARBA" id="ARBA00005194"/>
    </source>
</evidence>
<keyword evidence="5 11" id="KW-0808">Transferase</keyword>
<evidence type="ECO:0000259" key="12">
    <source>
        <dbReference type="Pfam" id="PF08541"/>
    </source>
</evidence>
<keyword evidence="14" id="KW-0150">Chloroplast</keyword>
<keyword evidence="11" id="KW-0511">Multifunctional enzyme</keyword>
<feature type="active site" evidence="11">
    <location>
        <position position="253"/>
    </location>
</feature>
<keyword evidence="11" id="KW-0012">Acyltransferase</keyword>
<dbReference type="NCBIfam" id="NF006829">
    <property type="entry name" value="PRK09352.1"/>
    <property type="match status" value="1"/>
</dbReference>
<dbReference type="RefSeq" id="YP_009402624.1">
    <property type="nucleotide sequence ID" value="NC_035350.1"/>
</dbReference>
<feature type="domain" description="Beta-ketoacyl-[acyl-carrier-protein] synthase III C-terminal" evidence="12">
    <location>
        <begin position="239"/>
        <end position="326"/>
    </location>
</feature>
<proteinExistence type="inferred from homology"/>
<dbReference type="Pfam" id="PF08545">
    <property type="entry name" value="ACP_syn_III"/>
    <property type="match status" value="1"/>
</dbReference>
<dbReference type="HAMAP" id="MF_01815">
    <property type="entry name" value="FabH"/>
    <property type="match status" value="1"/>
</dbReference>
<dbReference type="GeneID" id="33366879"/>
<dbReference type="SUPFAM" id="SSF53901">
    <property type="entry name" value="Thiolase-like"/>
    <property type="match status" value="1"/>
</dbReference>
<dbReference type="Pfam" id="PF08541">
    <property type="entry name" value="ACP_syn_III_C"/>
    <property type="match status" value="1"/>
</dbReference>
<evidence type="ECO:0000313" key="14">
    <source>
        <dbReference type="EMBL" id="ARX95983.1"/>
    </source>
</evidence>
<keyword evidence="7 11" id="KW-0443">Lipid metabolism</keyword>
<feature type="active site" evidence="11">
    <location>
        <position position="283"/>
    </location>
</feature>
<protein>
    <recommendedName>
        <fullName evidence="3 11">Beta-ketoacyl-[acyl-carrier-protein] synthase III</fullName>
        <shortName evidence="11">Beta-ketoacyl-ACP synthase III</shortName>
        <shortName evidence="11">KAS III</shortName>
        <ecNumber evidence="3 11">2.3.1.180</ecNumber>
    </recommendedName>
    <alternativeName>
        <fullName evidence="11">3-oxoacyl-[acyl-carrier-protein] synthase 3</fullName>
    </alternativeName>
    <alternativeName>
        <fullName evidence="11">3-oxoacyl-[acyl-carrier-protein] synthase III</fullName>
    </alternativeName>
</protein>
<name>A0A1Z1XAU6_9RHOD</name>
<dbReference type="FunFam" id="3.40.47.10:FF:000004">
    <property type="entry name" value="3-oxoacyl-[acyl-carrier-protein] synthase 3"/>
    <property type="match status" value="1"/>
</dbReference>
<dbReference type="EC" id="2.3.1.180" evidence="3 11"/>
<comment type="function">
    <text evidence="11">Catalyzes the condensation reaction of fatty acid synthesis by the addition to an acyl acceptor of two carbons from malonyl-ACP. Catalyzes the first condensation reaction which initiates fatty acid synthesis and may therefore play a role in governing the total rate of fatty acid production. Possesses both acetoacetyl-ACP synthase and acetyl transacylase activities. Its substrate specificity determines the biosynthesis of branched-chain and/or straight-chain of fatty acids.</text>
</comment>
<organism evidence="14">
    <name type="scientific">Compsopogon caeruleus</name>
    <dbReference type="NCBI Taxonomy" id="31354"/>
    <lineage>
        <taxon>Eukaryota</taxon>
        <taxon>Rhodophyta</taxon>
        <taxon>Compsopogonophyceae</taxon>
        <taxon>Compsopogonales</taxon>
        <taxon>Compsopogonaceae</taxon>
        <taxon>Compsopogon</taxon>
    </lineage>
</organism>
<dbReference type="InterPro" id="IPR013747">
    <property type="entry name" value="ACP_syn_III_C"/>
</dbReference>
<comment type="catalytic activity">
    <reaction evidence="9 11">
        <text>malonyl-[ACP] + acetyl-CoA + H(+) = 3-oxobutanoyl-[ACP] + CO2 + CoA</text>
        <dbReference type="Rhea" id="RHEA:12080"/>
        <dbReference type="Rhea" id="RHEA-COMP:9623"/>
        <dbReference type="Rhea" id="RHEA-COMP:9625"/>
        <dbReference type="ChEBI" id="CHEBI:15378"/>
        <dbReference type="ChEBI" id="CHEBI:16526"/>
        <dbReference type="ChEBI" id="CHEBI:57287"/>
        <dbReference type="ChEBI" id="CHEBI:57288"/>
        <dbReference type="ChEBI" id="CHEBI:78449"/>
        <dbReference type="ChEBI" id="CHEBI:78450"/>
        <dbReference type="EC" id="2.3.1.180"/>
    </reaction>
</comment>
<evidence type="ECO:0000256" key="7">
    <source>
        <dbReference type="ARBA" id="ARBA00023098"/>
    </source>
</evidence>